<dbReference type="GO" id="GO:0019003">
    <property type="term" value="F:GDP binding"/>
    <property type="evidence" value="ECO:0007669"/>
    <property type="project" value="UniProtKB-ARBA"/>
</dbReference>
<evidence type="ECO:0000313" key="8">
    <source>
        <dbReference type="Proteomes" id="UP000239649"/>
    </source>
</evidence>
<dbReference type="NCBIfam" id="TIGR00231">
    <property type="entry name" value="small_GTP"/>
    <property type="match status" value="1"/>
</dbReference>
<protein>
    <submittedName>
        <fullName evidence="7">Developmentally-regulated G-3</fullName>
    </submittedName>
</protein>
<sequence length="722" mass="79195">MARTQKNKATAGHLGVLKAKLAKLRRELLEPSGGGGGGGAGTGFDVQKVGDARVGLVGFPSVGKSTLLTKVTGTFSEAAGYEFTTLTCIPGMIRYRGAKIQLLDLPGIIEGAKDGKGRGRQVISTARTCNLIIIVLDCLKPITHKKLIEHELEGFGIRLNKQPPEITFRKKDKGGINYTSVVPNPKLDLDAVRSVLSEYRIHNADVHLKQDYEVDDLIDVIEGSRVYIPCIYAVNKIDQITIEELNVLDKLPHYCPVCAYHEWNLTGLVEMIFEYLHLIRIYTKPKGKLPDWNDPVVLRATQPTVEDFCNRLHKTLIKQFKYALVWGSSVKHRPQRVGKEHVLNDEDIVQIVKRVLNSSLNLLNKWSLGVYGFRFPLLLTSCHMAFGFLALSPVAMRQPWATHRRTLCKQWRGVVCIGTFMSLSIVLNNMSLMDVSLTLNQIIRSSIPVVTCALAVVVQRKFPTRQEFTALVVLTSGVMLAVWQGALAGKPYAICFCIASTVSSGAMLTFSSKLLSEKLDVFRLTFYMAPVSLTFLLPLTFVFEREAFLRYLPEHYDGAVFIIVLSSCNALCYNLVHSTMIKATSAVTTTVLGEVKIVGLLVLSAVLLGEGREFTLKMTAGCAMALAGFAMYSHTKIQLFREQRAPGKAPHKPGGGGRSSLQVLQEQQQYSVHADGSHASSPALSGRGGSGGGGSLPLHKLAAAEFGDERRPTLSIIKVGTD</sequence>
<dbReference type="InterPro" id="IPR005225">
    <property type="entry name" value="Small_GTP-bd"/>
</dbReference>
<feature type="transmembrane region" description="Helical" evidence="4">
    <location>
        <begin position="555"/>
        <end position="576"/>
    </location>
</feature>
<dbReference type="Pfam" id="PF16897">
    <property type="entry name" value="MMR_HSR1_Xtn"/>
    <property type="match status" value="1"/>
</dbReference>
<dbReference type="InterPro" id="IPR045001">
    <property type="entry name" value="DRG"/>
</dbReference>
<dbReference type="InterPro" id="IPR031167">
    <property type="entry name" value="G_OBG"/>
</dbReference>
<feature type="transmembrane region" description="Helical" evidence="4">
    <location>
        <begin position="524"/>
        <end position="543"/>
    </location>
</feature>
<name>A0A2P6VGK0_9CHLO</name>
<feature type="transmembrane region" description="Helical" evidence="4">
    <location>
        <begin position="368"/>
        <end position="391"/>
    </location>
</feature>
<dbReference type="Pfam" id="PF01926">
    <property type="entry name" value="MMR_HSR1"/>
    <property type="match status" value="1"/>
</dbReference>
<proteinExistence type="predicted"/>
<dbReference type="PROSITE" id="PS51710">
    <property type="entry name" value="G_OBG"/>
    <property type="match status" value="1"/>
</dbReference>
<dbReference type="SUPFAM" id="SSF52540">
    <property type="entry name" value="P-loop containing nucleoside triphosphate hydrolases"/>
    <property type="match status" value="1"/>
</dbReference>
<dbReference type="Gene3D" id="3.10.20.30">
    <property type="match status" value="1"/>
</dbReference>
<evidence type="ECO:0000313" key="7">
    <source>
        <dbReference type="EMBL" id="PSC73215.1"/>
    </source>
</evidence>
<feature type="compositionally biased region" description="Gly residues" evidence="3">
    <location>
        <begin position="686"/>
        <end position="695"/>
    </location>
</feature>
<feature type="domain" description="OBG-type G" evidence="5">
    <location>
        <begin position="52"/>
        <end position="277"/>
    </location>
</feature>
<dbReference type="InterPro" id="IPR004095">
    <property type="entry name" value="TGS"/>
</dbReference>
<feature type="domain" description="TGS" evidence="6">
    <location>
        <begin position="277"/>
        <end position="353"/>
    </location>
</feature>
<reference evidence="7 8" key="1">
    <citation type="journal article" date="2018" name="Plant J.">
        <title>Genome sequences of Chlorella sorokiniana UTEX 1602 and Micractinium conductrix SAG 241.80: implications to maltose excretion by a green alga.</title>
        <authorList>
            <person name="Arriola M.B."/>
            <person name="Velmurugan N."/>
            <person name="Zhang Y."/>
            <person name="Plunkett M.H."/>
            <person name="Hondzo H."/>
            <person name="Barney B.M."/>
        </authorList>
    </citation>
    <scope>NUCLEOTIDE SEQUENCE [LARGE SCALE GENOMIC DNA]</scope>
    <source>
        <strain evidence="7 8">SAG 241.80</strain>
    </source>
</reference>
<evidence type="ECO:0000259" key="6">
    <source>
        <dbReference type="PROSITE" id="PS51880"/>
    </source>
</evidence>
<dbReference type="Pfam" id="PF02824">
    <property type="entry name" value="TGS"/>
    <property type="match status" value="1"/>
</dbReference>
<organism evidence="7 8">
    <name type="scientific">Micractinium conductrix</name>
    <dbReference type="NCBI Taxonomy" id="554055"/>
    <lineage>
        <taxon>Eukaryota</taxon>
        <taxon>Viridiplantae</taxon>
        <taxon>Chlorophyta</taxon>
        <taxon>core chlorophytes</taxon>
        <taxon>Trebouxiophyceae</taxon>
        <taxon>Chlorellales</taxon>
        <taxon>Chlorellaceae</taxon>
        <taxon>Chlorella clade</taxon>
        <taxon>Micractinium</taxon>
    </lineage>
</organism>
<dbReference type="PROSITE" id="PS51880">
    <property type="entry name" value="TGS"/>
    <property type="match status" value="1"/>
</dbReference>
<feature type="transmembrane region" description="Helical" evidence="4">
    <location>
        <begin position="583"/>
        <end position="608"/>
    </location>
</feature>
<dbReference type="STRING" id="554055.A0A2P6VGK0"/>
<evidence type="ECO:0000256" key="3">
    <source>
        <dbReference type="SAM" id="MobiDB-lite"/>
    </source>
</evidence>
<evidence type="ECO:0000259" key="5">
    <source>
        <dbReference type="PROSITE" id="PS51710"/>
    </source>
</evidence>
<dbReference type="InterPro" id="IPR012675">
    <property type="entry name" value="Beta-grasp_dom_sf"/>
</dbReference>
<dbReference type="GO" id="GO:0003924">
    <property type="term" value="F:GTPase activity"/>
    <property type="evidence" value="ECO:0007669"/>
    <property type="project" value="InterPro"/>
</dbReference>
<keyword evidence="8" id="KW-1185">Reference proteome</keyword>
<dbReference type="InterPro" id="IPR012676">
    <property type="entry name" value="TGS-like"/>
</dbReference>
<dbReference type="FunFam" id="3.10.20.30:FF:000003">
    <property type="entry name" value="Developmentally-regulated GTP-binding protein 1"/>
    <property type="match status" value="1"/>
</dbReference>
<dbReference type="Gene3D" id="6.10.140.1070">
    <property type="match status" value="2"/>
</dbReference>
<comment type="caution">
    <text evidence="7">The sequence shown here is derived from an EMBL/GenBank/DDBJ whole genome shotgun (WGS) entry which is preliminary data.</text>
</comment>
<dbReference type="GO" id="GO:0005525">
    <property type="term" value="F:GTP binding"/>
    <property type="evidence" value="ECO:0007669"/>
    <property type="project" value="UniProtKB-KW"/>
</dbReference>
<keyword evidence="4" id="KW-0812">Transmembrane</keyword>
<evidence type="ECO:0000256" key="2">
    <source>
        <dbReference type="ARBA" id="ARBA00023134"/>
    </source>
</evidence>
<dbReference type="OrthoDB" id="603at2759"/>
<dbReference type="PANTHER" id="PTHR43127">
    <property type="entry name" value="DEVELOPMENTALLY-REGULATED GTP-BINDING PROTEIN 2"/>
    <property type="match status" value="1"/>
</dbReference>
<keyword evidence="4" id="KW-0472">Membrane</keyword>
<dbReference type="Pfam" id="PF03151">
    <property type="entry name" value="TPT"/>
    <property type="match status" value="1"/>
</dbReference>
<dbReference type="Proteomes" id="UP000239649">
    <property type="component" value="Unassembled WGS sequence"/>
</dbReference>
<dbReference type="PRINTS" id="PR00326">
    <property type="entry name" value="GTP1OBG"/>
</dbReference>
<evidence type="ECO:0000256" key="1">
    <source>
        <dbReference type="ARBA" id="ARBA00022741"/>
    </source>
</evidence>
<dbReference type="InterPro" id="IPR004853">
    <property type="entry name" value="Sugar_P_trans_dom"/>
</dbReference>
<dbReference type="InterPro" id="IPR006074">
    <property type="entry name" value="GTP1-OBG_CS"/>
</dbReference>
<accession>A0A2P6VGK0</accession>
<dbReference type="AlphaFoldDB" id="A0A2P6VGK0"/>
<keyword evidence="1" id="KW-0547">Nucleotide-binding</keyword>
<dbReference type="CDD" id="cd17230">
    <property type="entry name" value="TGS_DRG1"/>
    <property type="match status" value="1"/>
</dbReference>
<dbReference type="PROSITE" id="PS00905">
    <property type="entry name" value="GTP1_OBG"/>
    <property type="match status" value="1"/>
</dbReference>
<keyword evidence="4" id="KW-1133">Transmembrane helix</keyword>
<feature type="transmembrane region" description="Helical" evidence="4">
    <location>
        <begin position="491"/>
        <end position="512"/>
    </location>
</feature>
<feature type="transmembrane region" description="Helical" evidence="4">
    <location>
        <begin position="442"/>
        <end position="459"/>
    </location>
</feature>
<dbReference type="InterPro" id="IPR027417">
    <property type="entry name" value="P-loop_NTPase"/>
</dbReference>
<dbReference type="FunFam" id="3.40.50.300:FF:000740">
    <property type="entry name" value="Putative GTP-binding protein 1"/>
    <property type="match status" value="1"/>
</dbReference>
<feature type="transmembrane region" description="Helical" evidence="4">
    <location>
        <begin position="468"/>
        <end position="485"/>
    </location>
</feature>
<dbReference type="InterPro" id="IPR037185">
    <property type="entry name" value="EmrE-like"/>
</dbReference>
<dbReference type="InterPro" id="IPR006073">
    <property type="entry name" value="GTP-bd"/>
</dbReference>
<dbReference type="CDD" id="cd01896">
    <property type="entry name" value="DRG"/>
    <property type="match status" value="1"/>
</dbReference>
<dbReference type="EMBL" id="LHPF02000007">
    <property type="protein sequence ID" value="PSC73215.1"/>
    <property type="molecule type" value="Genomic_DNA"/>
</dbReference>
<dbReference type="InterPro" id="IPR031662">
    <property type="entry name" value="GTP-binding_2"/>
</dbReference>
<evidence type="ECO:0000256" key="4">
    <source>
        <dbReference type="SAM" id="Phobius"/>
    </source>
</evidence>
<keyword evidence="2" id="KW-0342">GTP-binding</keyword>
<gene>
    <name evidence="7" type="ORF">C2E20_3413</name>
</gene>
<dbReference type="SUPFAM" id="SSF81271">
    <property type="entry name" value="TGS-like"/>
    <property type="match status" value="1"/>
</dbReference>
<feature type="transmembrane region" description="Helical" evidence="4">
    <location>
        <begin position="411"/>
        <end position="430"/>
    </location>
</feature>
<dbReference type="SUPFAM" id="SSF103481">
    <property type="entry name" value="Multidrug resistance efflux transporter EmrE"/>
    <property type="match status" value="1"/>
</dbReference>
<feature type="region of interest" description="Disordered" evidence="3">
    <location>
        <begin position="672"/>
        <end position="704"/>
    </location>
</feature>